<sequence>MKTLKTISLLALSISMLACKAESKKTPELIAITTYAKPITKNTIKVALLLDTSNSMDGLIDQAKSQLWEIVNELSYAKCEHERPNLNIALYEYGNDGLPQQKGYIRQVSPFTNDLDLISEKLFSLTTNGGNEYCGQVIKTSIDNLDWGNNKNDLKLVFIAGNEPFTQGPVSYLDATTDAKEKDISINTIFCGNYQNGISSKWQEGALLTNGDYMAIDHNQQTVHIATPYDDYILELNIRLNKTYIPYGSQGKRKYEAQAIQDENAFSYGKSNVVSRTISKSSGFYSNSKWDLVDAEQEEDFNYDEVDKKHLPQELQKLSKKELAQYVEKKRLERERIQKEIQEQNKKRKIHIANEKKNNKINNGLENAMLNAIKKQAEKKNYKWDK</sequence>
<gene>
    <name evidence="4" type="ORF">ACFQ1O_06325</name>
</gene>
<evidence type="ECO:0000256" key="2">
    <source>
        <dbReference type="SAM" id="SignalP"/>
    </source>
</evidence>
<dbReference type="Gene3D" id="3.40.50.410">
    <property type="entry name" value="von Willebrand factor, type A domain"/>
    <property type="match status" value="1"/>
</dbReference>
<evidence type="ECO:0000313" key="5">
    <source>
        <dbReference type="Proteomes" id="UP001596997"/>
    </source>
</evidence>
<dbReference type="InterPro" id="IPR036465">
    <property type="entry name" value="vWFA_dom_sf"/>
</dbReference>
<comment type="caution">
    <text evidence="4">The sequence shown here is derived from an EMBL/GenBank/DDBJ whole genome shotgun (WGS) entry which is preliminary data.</text>
</comment>
<name>A0ABW3I1C0_9FLAO</name>
<protein>
    <submittedName>
        <fullName evidence="4">VWA domain-containing protein</fullName>
    </submittedName>
</protein>
<feature type="domain" description="VWFA" evidence="3">
    <location>
        <begin position="45"/>
        <end position="240"/>
    </location>
</feature>
<reference evidence="5" key="1">
    <citation type="journal article" date="2019" name="Int. J. Syst. Evol. Microbiol.">
        <title>The Global Catalogue of Microorganisms (GCM) 10K type strain sequencing project: providing services to taxonomists for standard genome sequencing and annotation.</title>
        <authorList>
            <consortium name="The Broad Institute Genomics Platform"/>
            <consortium name="The Broad Institute Genome Sequencing Center for Infectious Disease"/>
            <person name="Wu L."/>
            <person name="Ma J."/>
        </authorList>
    </citation>
    <scope>NUCLEOTIDE SEQUENCE [LARGE SCALE GENOMIC DNA]</scope>
    <source>
        <strain evidence="5">CCUG 62114</strain>
    </source>
</reference>
<evidence type="ECO:0000313" key="4">
    <source>
        <dbReference type="EMBL" id="MFD0963613.1"/>
    </source>
</evidence>
<dbReference type="SUPFAM" id="SSF53300">
    <property type="entry name" value="vWA-like"/>
    <property type="match status" value="1"/>
</dbReference>
<keyword evidence="1" id="KW-0175">Coiled coil</keyword>
<evidence type="ECO:0000259" key="3">
    <source>
        <dbReference type="PROSITE" id="PS50234"/>
    </source>
</evidence>
<dbReference type="InterPro" id="IPR002035">
    <property type="entry name" value="VWF_A"/>
</dbReference>
<keyword evidence="5" id="KW-1185">Reference proteome</keyword>
<feature type="coiled-coil region" evidence="1">
    <location>
        <begin position="320"/>
        <end position="354"/>
    </location>
</feature>
<dbReference type="RefSeq" id="WP_377714495.1">
    <property type="nucleotide sequence ID" value="NZ_JBHTJM010000006.1"/>
</dbReference>
<proteinExistence type="predicted"/>
<keyword evidence="2" id="KW-0732">Signal</keyword>
<dbReference type="EMBL" id="JBHTJM010000006">
    <property type="protein sequence ID" value="MFD0963613.1"/>
    <property type="molecule type" value="Genomic_DNA"/>
</dbReference>
<feature type="chain" id="PRO_5046361260" evidence="2">
    <location>
        <begin position="21"/>
        <end position="386"/>
    </location>
</feature>
<organism evidence="4 5">
    <name type="scientific">Pseudofulvibacter geojedonensis</name>
    <dbReference type="NCBI Taxonomy" id="1123758"/>
    <lineage>
        <taxon>Bacteria</taxon>
        <taxon>Pseudomonadati</taxon>
        <taxon>Bacteroidota</taxon>
        <taxon>Flavobacteriia</taxon>
        <taxon>Flavobacteriales</taxon>
        <taxon>Flavobacteriaceae</taxon>
        <taxon>Pseudofulvibacter</taxon>
    </lineage>
</organism>
<evidence type="ECO:0000256" key="1">
    <source>
        <dbReference type="SAM" id="Coils"/>
    </source>
</evidence>
<dbReference type="SMART" id="SM00327">
    <property type="entry name" value="VWA"/>
    <property type="match status" value="1"/>
</dbReference>
<dbReference type="PROSITE" id="PS50234">
    <property type="entry name" value="VWFA"/>
    <property type="match status" value="1"/>
</dbReference>
<accession>A0ABW3I1C0</accession>
<dbReference type="Pfam" id="PF00092">
    <property type="entry name" value="VWA"/>
    <property type="match status" value="1"/>
</dbReference>
<dbReference type="CDD" id="cd00198">
    <property type="entry name" value="vWFA"/>
    <property type="match status" value="1"/>
</dbReference>
<feature type="signal peptide" evidence="2">
    <location>
        <begin position="1"/>
        <end position="20"/>
    </location>
</feature>
<dbReference type="PROSITE" id="PS51257">
    <property type="entry name" value="PROKAR_LIPOPROTEIN"/>
    <property type="match status" value="1"/>
</dbReference>
<dbReference type="Proteomes" id="UP001596997">
    <property type="component" value="Unassembled WGS sequence"/>
</dbReference>